<dbReference type="InterPro" id="IPR000073">
    <property type="entry name" value="AB_hydrolase_1"/>
</dbReference>
<name>A0A8H7ADZ3_9EURO</name>
<dbReference type="InterPro" id="IPR005152">
    <property type="entry name" value="Lipase_secreted"/>
</dbReference>
<accession>A0A8H7ADZ3</accession>
<dbReference type="AlphaFoldDB" id="A0A8H7ADZ3"/>
<comment type="similarity">
    <text evidence="1">Belongs to the AB hydrolase superfamily. Lipase family.</text>
</comment>
<dbReference type="SUPFAM" id="SSF53474">
    <property type="entry name" value="alpha/beta-Hydrolases"/>
    <property type="match status" value="1"/>
</dbReference>
<dbReference type="InterPro" id="IPR029058">
    <property type="entry name" value="AB_hydrolase_fold"/>
</dbReference>
<evidence type="ECO:0000259" key="2">
    <source>
        <dbReference type="Pfam" id="PF12697"/>
    </source>
</evidence>
<dbReference type="PANTHER" id="PTHR34853">
    <property type="match status" value="1"/>
</dbReference>
<dbReference type="Pfam" id="PF12697">
    <property type="entry name" value="Abhydrolase_6"/>
    <property type="match status" value="1"/>
</dbReference>
<reference evidence="3" key="1">
    <citation type="submission" date="2020-02" db="EMBL/GenBank/DDBJ databases">
        <authorList>
            <person name="Palmer J.M."/>
        </authorList>
    </citation>
    <scope>NUCLEOTIDE SEQUENCE</scope>
    <source>
        <strain evidence="3">EPUS1.4</strain>
        <tissue evidence="3">Thallus</tissue>
    </source>
</reference>
<dbReference type="PANTHER" id="PTHR34853:SF1">
    <property type="entry name" value="LIPASE 5"/>
    <property type="match status" value="1"/>
</dbReference>
<dbReference type="PIRSF" id="PIRSF029171">
    <property type="entry name" value="Esterase_LipA"/>
    <property type="match status" value="1"/>
</dbReference>
<evidence type="ECO:0000313" key="3">
    <source>
        <dbReference type="EMBL" id="KAF7507348.1"/>
    </source>
</evidence>
<comment type="caution">
    <text evidence="3">The sequence shown here is derived from an EMBL/GenBank/DDBJ whole genome shotgun (WGS) entry which is preliminary data.</text>
</comment>
<proteinExistence type="inferred from homology"/>
<dbReference type="GO" id="GO:0004806">
    <property type="term" value="F:triacylglycerol lipase activity"/>
    <property type="evidence" value="ECO:0007669"/>
    <property type="project" value="UniProtKB-UniRule"/>
</dbReference>
<feature type="domain" description="AB hydrolase-1" evidence="2">
    <location>
        <begin position="130"/>
        <end position="377"/>
    </location>
</feature>
<dbReference type="Gene3D" id="3.40.50.1820">
    <property type="entry name" value="alpha/beta hydrolase"/>
    <property type="match status" value="2"/>
</dbReference>
<dbReference type="OrthoDB" id="5382058at2759"/>
<gene>
    <name evidence="3" type="ORF">GJ744_010665</name>
</gene>
<evidence type="ECO:0000256" key="1">
    <source>
        <dbReference type="PIRNR" id="PIRNR029171"/>
    </source>
</evidence>
<dbReference type="GO" id="GO:0016042">
    <property type="term" value="P:lipid catabolic process"/>
    <property type="evidence" value="ECO:0007669"/>
    <property type="project" value="UniProtKB-UniRule"/>
</dbReference>
<sequence>MWVYSQEFTDELKNTLPDSARASLEFEESKWATGSVLDDSFYTVLHRSKDAAPGTLIKLEREVNSTLFTIPPATALSRFIFQSKALNGSAVPVSGFILWPYSPRKVSDGFSIVAWAHGTSGLSPNCAPSHLKHLWQHFLGPYQLALQGYIVIAVDYAGLGVERDASGKRIVHEYLASPSHANDVFYGVQAAKSAFPELSNKFVIIGHSQGGGAAWAAAQRQALDPVEGYLGAVAVSPVTDSLAEPDPIRSFLTVGMIPGIAATFPEFQPGDILTPEGEERLDLVLQVGGCMTTSLILLAGVQLLKPDWTANRYVQEYQKLTVNGGKKIDGPLLIIHGEADTSLSVEVSAQVVNETLEQFPLSQLDFVRLPGISHVSALTASQRLWMDWISDRFAGLEVTPRHNGAILTSARPVSAYQPELNWYIERATQFYQTR</sequence>
<evidence type="ECO:0000313" key="4">
    <source>
        <dbReference type="Proteomes" id="UP000606974"/>
    </source>
</evidence>
<organism evidence="3 4">
    <name type="scientific">Endocarpon pusillum</name>
    <dbReference type="NCBI Taxonomy" id="364733"/>
    <lineage>
        <taxon>Eukaryota</taxon>
        <taxon>Fungi</taxon>
        <taxon>Dikarya</taxon>
        <taxon>Ascomycota</taxon>
        <taxon>Pezizomycotina</taxon>
        <taxon>Eurotiomycetes</taxon>
        <taxon>Chaetothyriomycetidae</taxon>
        <taxon>Verrucariales</taxon>
        <taxon>Verrucariaceae</taxon>
        <taxon>Endocarpon</taxon>
    </lineage>
</organism>
<keyword evidence="4" id="KW-1185">Reference proteome</keyword>
<dbReference type="EMBL" id="JAACFV010000070">
    <property type="protein sequence ID" value="KAF7507348.1"/>
    <property type="molecule type" value="Genomic_DNA"/>
</dbReference>
<protein>
    <recommendedName>
        <fullName evidence="2">AB hydrolase-1 domain-containing protein</fullName>
    </recommendedName>
</protein>
<dbReference type="Proteomes" id="UP000606974">
    <property type="component" value="Unassembled WGS sequence"/>
</dbReference>